<dbReference type="WBParaSite" id="Csp11.Scaffold629.g10400.t1">
    <property type="protein sequence ID" value="Csp11.Scaffold629.g10400.t1"/>
    <property type="gene ID" value="Csp11.Scaffold629.g10400"/>
</dbReference>
<organism evidence="2 3">
    <name type="scientific">Caenorhabditis tropicalis</name>
    <dbReference type="NCBI Taxonomy" id="1561998"/>
    <lineage>
        <taxon>Eukaryota</taxon>
        <taxon>Metazoa</taxon>
        <taxon>Ecdysozoa</taxon>
        <taxon>Nematoda</taxon>
        <taxon>Chromadorea</taxon>
        <taxon>Rhabditida</taxon>
        <taxon>Rhabditina</taxon>
        <taxon>Rhabditomorpha</taxon>
        <taxon>Rhabditoidea</taxon>
        <taxon>Rhabditidae</taxon>
        <taxon>Peloderinae</taxon>
        <taxon>Caenorhabditis</taxon>
    </lineage>
</organism>
<evidence type="ECO:0000256" key="1">
    <source>
        <dbReference type="SAM" id="Phobius"/>
    </source>
</evidence>
<accession>A0A1I7TP75</accession>
<keyword evidence="2" id="KW-1185">Reference proteome</keyword>
<dbReference type="GO" id="GO:0016020">
    <property type="term" value="C:membrane"/>
    <property type="evidence" value="ECO:0007669"/>
    <property type="project" value="TreeGrafter"/>
</dbReference>
<dbReference type="PANTHER" id="PTHR45757:SF22">
    <property type="entry name" value="MAJOR FACILITATOR SUPERFAMILY (MFS) PROFILE DOMAIN-CONTAINING PROTEIN"/>
    <property type="match status" value="1"/>
</dbReference>
<dbReference type="STRING" id="1561998.A0A1I7TP75"/>
<keyword evidence="1" id="KW-0812">Transmembrane</keyword>
<dbReference type="eggNOG" id="KOG2532">
    <property type="taxonomic scope" value="Eukaryota"/>
</dbReference>
<proteinExistence type="predicted"/>
<reference evidence="3" key="1">
    <citation type="submission" date="2016-11" db="UniProtKB">
        <authorList>
            <consortium name="WormBaseParasite"/>
        </authorList>
    </citation>
    <scope>IDENTIFICATION</scope>
</reference>
<protein>
    <submittedName>
        <fullName evidence="3">Nucleos_tra2_C domain-containing protein</fullName>
    </submittedName>
</protein>
<dbReference type="AlphaFoldDB" id="A0A1I7TP75"/>
<keyword evidence="1" id="KW-0472">Membrane</keyword>
<keyword evidence="1" id="KW-1133">Transmembrane helix</keyword>
<name>A0A1I7TP75_9PELO</name>
<dbReference type="Proteomes" id="UP000095282">
    <property type="component" value="Unplaced"/>
</dbReference>
<evidence type="ECO:0000313" key="2">
    <source>
        <dbReference type="Proteomes" id="UP000095282"/>
    </source>
</evidence>
<feature type="transmembrane region" description="Helical" evidence="1">
    <location>
        <begin position="76"/>
        <end position="98"/>
    </location>
</feature>
<dbReference type="PANTHER" id="PTHR45757">
    <property type="entry name" value="PROTEIN CBG23364-RELATED"/>
    <property type="match status" value="1"/>
</dbReference>
<sequence>MLIFNFTSCGIVSILFGIVGFVDEAHRWWAMILVTAVNCENSREICPITSFLGMMSTNCGGYYQCARYVAQQYSDVVISAIQFCKAIALFFVPALVALTVHDESNRRQWATAFCINSGLLLIVNKDELLEENDMFQATFTSFFLFSDKPADFTKTDSDEFENDSEGGFEYKL</sequence>
<evidence type="ECO:0000313" key="3">
    <source>
        <dbReference type="WBParaSite" id="Csp11.Scaffold629.g10400.t1"/>
    </source>
</evidence>